<comment type="caution">
    <text evidence="2">The sequence shown here is derived from an EMBL/GenBank/DDBJ whole genome shotgun (WGS) entry which is preliminary data.</text>
</comment>
<dbReference type="AlphaFoldDB" id="A0AAE1DUL7"/>
<protein>
    <submittedName>
        <fullName evidence="2">Uncharacterized protein</fullName>
    </submittedName>
</protein>
<evidence type="ECO:0000313" key="2">
    <source>
        <dbReference type="EMBL" id="KAK3782925.1"/>
    </source>
</evidence>
<dbReference type="Proteomes" id="UP001283361">
    <property type="component" value="Unassembled WGS sequence"/>
</dbReference>
<organism evidence="2 3">
    <name type="scientific">Elysia crispata</name>
    <name type="common">lettuce slug</name>
    <dbReference type="NCBI Taxonomy" id="231223"/>
    <lineage>
        <taxon>Eukaryota</taxon>
        <taxon>Metazoa</taxon>
        <taxon>Spiralia</taxon>
        <taxon>Lophotrochozoa</taxon>
        <taxon>Mollusca</taxon>
        <taxon>Gastropoda</taxon>
        <taxon>Heterobranchia</taxon>
        <taxon>Euthyneura</taxon>
        <taxon>Panpulmonata</taxon>
        <taxon>Sacoglossa</taxon>
        <taxon>Placobranchoidea</taxon>
        <taxon>Plakobranchidae</taxon>
        <taxon>Elysia</taxon>
    </lineage>
</organism>
<sequence length="98" mass="11014">MERRLFGRQIHLPPIAAHISSKFGISLYWRSYIKSKESDGRGVGRGEGLRTSRNIGEATKTCGKRPRDKQKWRILTPDPGKEAEATVARRPNLLSATP</sequence>
<reference evidence="2" key="1">
    <citation type="journal article" date="2023" name="G3 (Bethesda)">
        <title>A reference genome for the long-term kleptoplast-retaining sea slug Elysia crispata morphotype clarki.</title>
        <authorList>
            <person name="Eastman K.E."/>
            <person name="Pendleton A.L."/>
            <person name="Shaikh M.A."/>
            <person name="Suttiyut T."/>
            <person name="Ogas R."/>
            <person name="Tomko P."/>
            <person name="Gavelis G."/>
            <person name="Widhalm J.R."/>
            <person name="Wisecaver J.H."/>
        </authorList>
    </citation>
    <scope>NUCLEOTIDE SEQUENCE</scope>
    <source>
        <strain evidence="2">ECLA1</strain>
    </source>
</reference>
<evidence type="ECO:0000256" key="1">
    <source>
        <dbReference type="SAM" id="MobiDB-lite"/>
    </source>
</evidence>
<evidence type="ECO:0000313" key="3">
    <source>
        <dbReference type="Proteomes" id="UP001283361"/>
    </source>
</evidence>
<feature type="region of interest" description="Disordered" evidence="1">
    <location>
        <begin position="77"/>
        <end position="98"/>
    </location>
</feature>
<dbReference type="EMBL" id="JAWDGP010002476">
    <property type="protein sequence ID" value="KAK3782925.1"/>
    <property type="molecule type" value="Genomic_DNA"/>
</dbReference>
<gene>
    <name evidence="2" type="ORF">RRG08_044466</name>
</gene>
<keyword evidence="3" id="KW-1185">Reference proteome</keyword>
<proteinExistence type="predicted"/>
<accession>A0AAE1DUL7</accession>
<name>A0AAE1DUL7_9GAST</name>